<keyword evidence="1" id="KW-0812">Transmembrane</keyword>
<dbReference type="AlphaFoldDB" id="A0A1J1ITJ5"/>
<sequence>MNWFCGERGKEKKFKRDRDVLWHILSPFQFFLFSFLTTKALLIPNVKLLLPINSSTGEVDEKENKNECALVFKSHRNV</sequence>
<keyword evidence="1" id="KW-1133">Transmembrane helix</keyword>
<evidence type="ECO:0000313" key="3">
    <source>
        <dbReference type="Proteomes" id="UP000183832"/>
    </source>
</evidence>
<evidence type="ECO:0000313" key="2">
    <source>
        <dbReference type="EMBL" id="CRL03557.1"/>
    </source>
</evidence>
<name>A0A1J1ITJ5_9DIPT</name>
<accession>A0A1J1ITJ5</accession>
<dbReference type="Proteomes" id="UP000183832">
    <property type="component" value="Unassembled WGS sequence"/>
</dbReference>
<protein>
    <submittedName>
        <fullName evidence="2">CLUMA_CG016610, isoform A</fullName>
    </submittedName>
</protein>
<keyword evidence="1" id="KW-0472">Membrane</keyword>
<dbReference type="EMBL" id="CVRI01000059">
    <property type="protein sequence ID" value="CRL03557.1"/>
    <property type="molecule type" value="Genomic_DNA"/>
</dbReference>
<evidence type="ECO:0000256" key="1">
    <source>
        <dbReference type="SAM" id="Phobius"/>
    </source>
</evidence>
<organism evidence="2 3">
    <name type="scientific">Clunio marinus</name>
    <dbReference type="NCBI Taxonomy" id="568069"/>
    <lineage>
        <taxon>Eukaryota</taxon>
        <taxon>Metazoa</taxon>
        <taxon>Ecdysozoa</taxon>
        <taxon>Arthropoda</taxon>
        <taxon>Hexapoda</taxon>
        <taxon>Insecta</taxon>
        <taxon>Pterygota</taxon>
        <taxon>Neoptera</taxon>
        <taxon>Endopterygota</taxon>
        <taxon>Diptera</taxon>
        <taxon>Nematocera</taxon>
        <taxon>Chironomoidea</taxon>
        <taxon>Chironomidae</taxon>
        <taxon>Clunio</taxon>
    </lineage>
</organism>
<proteinExistence type="predicted"/>
<reference evidence="2 3" key="1">
    <citation type="submission" date="2015-04" db="EMBL/GenBank/DDBJ databases">
        <authorList>
            <person name="Syromyatnikov M.Y."/>
            <person name="Popov V.N."/>
        </authorList>
    </citation>
    <scope>NUCLEOTIDE SEQUENCE [LARGE SCALE GENOMIC DNA]</scope>
</reference>
<keyword evidence="3" id="KW-1185">Reference proteome</keyword>
<feature type="transmembrane region" description="Helical" evidence="1">
    <location>
        <begin position="20"/>
        <end position="43"/>
    </location>
</feature>
<gene>
    <name evidence="2" type="ORF">CLUMA_CG016610</name>
</gene>